<keyword evidence="3" id="KW-0804">Transcription</keyword>
<comment type="caution">
    <text evidence="5">The sequence shown here is derived from an EMBL/GenBank/DDBJ whole genome shotgun (WGS) entry which is preliminary data.</text>
</comment>
<proteinExistence type="predicted"/>
<dbReference type="SMART" id="SM00345">
    <property type="entry name" value="HTH_GNTR"/>
    <property type="match status" value="1"/>
</dbReference>
<evidence type="ECO:0000256" key="2">
    <source>
        <dbReference type="ARBA" id="ARBA00023125"/>
    </source>
</evidence>
<sequence length="226" mass="25119">MDAPAKTIANDIYQQLRQEIIACRMLPGSKINIQVLCQRFAVSLGAVREALSKLSAEGLVSAQAQRGYTVTEVSAEDLAELTLARIKVEQECISLAIANGDIEWETGIVGALHRLSMTSYTRDDQPTVLLEKWVKAHGEFHQALVVACGNRWLLRIRAQLYDQSERYRQLSVPLARSQRDVASEHKDIADALLARDTKLAQRLIEKHLQKTADIITSGLAKKSLST</sequence>
<dbReference type="SUPFAM" id="SSF46785">
    <property type="entry name" value="Winged helix' DNA-binding domain"/>
    <property type="match status" value="1"/>
</dbReference>
<dbReference type="CDD" id="cd07377">
    <property type="entry name" value="WHTH_GntR"/>
    <property type="match status" value="1"/>
</dbReference>
<evidence type="ECO:0000313" key="5">
    <source>
        <dbReference type="EMBL" id="NGN44664.1"/>
    </source>
</evidence>
<evidence type="ECO:0000259" key="4">
    <source>
        <dbReference type="PROSITE" id="PS50949"/>
    </source>
</evidence>
<dbReference type="EMBL" id="JAAKZG010000018">
    <property type="protein sequence ID" value="NGN44664.1"/>
    <property type="molecule type" value="Genomic_DNA"/>
</dbReference>
<dbReference type="InterPro" id="IPR036388">
    <property type="entry name" value="WH-like_DNA-bd_sf"/>
</dbReference>
<dbReference type="GO" id="GO:0003677">
    <property type="term" value="F:DNA binding"/>
    <property type="evidence" value="ECO:0007669"/>
    <property type="project" value="UniProtKB-KW"/>
</dbReference>
<keyword evidence="6" id="KW-1185">Reference proteome</keyword>
<dbReference type="InterPro" id="IPR011711">
    <property type="entry name" value="GntR_C"/>
</dbReference>
<dbReference type="PANTHER" id="PTHR43537">
    <property type="entry name" value="TRANSCRIPTIONAL REGULATOR, GNTR FAMILY"/>
    <property type="match status" value="1"/>
</dbReference>
<dbReference type="Pfam" id="PF07729">
    <property type="entry name" value="FCD"/>
    <property type="match status" value="1"/>
</dbReference>
<dbReference type="InterPro" id="IPR000524">
    <property type="entry name" value="Tscrpt_reg_HTH_GntR"/>
</dbReference>
<dbReference type="SUPFAM" id="SSF48008">
    <property type="entry name" value="GntR ligand-binding domain-like"/>
    <property type="match status" value="1"/>
</dbReference>
<dbReference type="AlphaFoldDB" id="A0A7C9VAK4"/>
<dbReference type="PANTHER" id="PTHR43537:SF20">
    <property type="entry name" value="HTH-TYPE TRANSCRIPTIONAL REPRESSOR GLAR"/>
    <property type="match status" value="1"/>
</dbReference>
<dbReference type="GO" id="GO:0003700">
    <property type="term" value="F:DNA-binding transcription factor activity"/>
    <property type="evidence" value="ECO:0007669"/>
    <property type="project" value="InterPro"/>
</dbReference>
<dbReference type="SMART" id="SM00895">
    <property type="entry name" value="FCD"/>
    <property type="match status" value="1"/>
</dbReference>
<dbReference type="Gene3D" id="1.10.10.10">
    <property type="entry name" value="Winged helix-like DNA-binding domain superfamily/Winged helix DNA-binding domain"/>
    <property type="match status" value="1"/>
</dbReference>
<dbReference type="Gene3D" id="1.20.120.530">
    <property type="entry name" value="GntR ligand-binding domain-like"/>
    <property type="match status" value="1"/>
</dbReference>
<evidence type="ECO:0000256" key="1">
    <source>
        <dbReference type="ARBA" id="ARBA00023015"/>
    </source>
</evidence>
<dbReference type="InterPro" id="IPR036390">
    <property type="entry name" value="WH_DNA-bd_sf"/>
</dbReference>
<organism evidence="5 6">
    <name type="scientific">Mesorhizobium zhangyense</name>
    <dbReference type="NCBI Taxonomy" id="1776730"/>
    <lineage>
        <taxon>Bacteria</taxon>
        <taxon>Pseudomonadati</taxon>
        <taxon>Pseudomonadota</taxon>
        <taxon>Alphaproteobacteria</taxon>
        <taxon>Hyphomicrobiales</taxon>
        <taxon>Phyllobacteriaceae</taxon>
        <taxon>Mesorhizobium</taxon>
    </lineage>
</organism>
<gene>
    <name evidence="5" type="ORF">G6N74_26760</name>
</gene>
<dbReference type="PROSITE" id="PS50949">
    <property type="entry name" value="HTH_GNTR"/>
    <property type="match status" value="1"/>
</dbReference>
<protein>
    <submittedName>
        <fullName evidence="5">FCD domain-containing protein</fullName>
    </submittedName>
</protein>
<dbReference type="RefSeq" id="WP_165121049.1">
    <property type="nucleotide sequence ID" value="NZ_JAAKZG010000018.1"/>
</dbReference>
<dbReference type="InterPro" id="IPR008920">
    <property type="entry name" value="TF_FadR/GntR_C"/>
</dbReference>
<evidence type="ECO:0000313" key="6">
    <source>
        <dbReference type="Proteomes" id="UP000481252"/>
    </source>
</evidence>
<evidence type="ECO:0000256" key="3">
    <source>
        <dbReference type="ARBA" id="ARBA00023163"/>
    </source>
</evidence>
<feature type="domain" description="HTH gntR-type" evidence="4">
    <location>
        <begin position="6"/>
        <end position="73"/>
    </location>
</feature>
<reference evidence="5 6" key="1">
    <citation type="submission" date="2020-02" db="EMBL/GenBank/DDBJ databases">
        <title>Genome sequence of the type strain CGMCC 1.15528 of Mesorhizobium zhangyense.</title>
        <authorList>
            <person name="Gao J."/>
            <person name="Sun J."/>
        </authorList>
    </citation>
    <scope>NUCLEOTIDE SEQUENCE [LARGE SCALE GENOMIC DNA]</scope>
    <source>
        <strain evidence="5 6">CGMCC 1.15528</strain>
    </source>
</reference>
<dbReference type="Pfam" id="PF00392">
    <property type="entry name" value="GntR"/>
    <property type="match status" value="1"/>
</dbReference>
<name>A0A7C9VAK4_9HYPH</name>
<dbReference type="Proteomes" id="UP000481252">
    <property type="component" value="Unassembled WGS sequence"/>
</dbReference>
<accession>A0A7C9VAK4</accession>
<keyword evidence="2" id="KW-0238">DNA-binding</keyword>
<keyword evidence="1" id="KW-0805">Transcription regulation</keyword>